<evidence type="ECO:0000313" key="2">
    <source>
        <dbReference type="EMBL" id="PTQ87707.1"/>
    </source>
</evidence>
<name>A0A2T5IV71_9GAMM</name>
<proteinExistence type="predicted"/>
<reference evidence="2 3" key="1">
    <citation type="submission" date="2018-04" db="EMBL/GenBank/DDBJ databases">
        <title>Genomic Encyclopedia of Archaeal and Bacterial Type Strains, Phase II (KMG-II): from individual species to whole genera.</title>
        <authorList>
            <person name="Goeker M."/>
        </authorList>
    </citation>
    <scope>NUCLEOTIDE SEQUENCE [LARGE SCALE GENOMIC DNA]</scope>
    <source>
        <strain evidence="2 3">DSM 5822</strain>
    </source>
</reference>
<gene>
    <name evidence="2" type="ORF">C8N29_11731</name>
</gene>
<keyword evidence="1" id="KW-0175">Coiled coil</keyword>
<feature type="coiled-coil region" evidence="1">
    <location>
        <begin position="48"/>
        <end position="75"/>
    </location>
</feature>
<accession>A0A2T5IV71</accession>
<dbReference type="RefSeq" id="WP_107866704.1">
    <property type="nucleotide sequence ID" value="NZ_QAON01000017.1"/>
</dbReference>
<dbReference type="EMBL" id="QAON01000017">
    <property type="protein sequence ID" value="PTQ87707.1"/>
    <property type="molecule type" value="Genomic_DNA"/>
</dbReference>
<protein>
    <submittedName>
        <fullName evidence="2">Uncharacterized protein</fullName>
    </submittedName>
</protein>
<dbReference type="Proteomes" id="UP000244223">
    <property type="component" value="Unassembled WGS sequence"/>
</dbReference>
<evidence type="ECO:0000313" key="3">
    <source>
        <dbReference type="Proteomes" id="UP000244223"/>
    </source>
</evidence>
<dbReference type="AlphaFoldDB" id="A0A2T5IV71"/>
<comment type="caution">
    <text evidence="2">The sequence shown here is derived from an EMBL/GenBank/DDBJ whole genome shotgun (WGS) entry which is preliminary data.</text>
</comment>
<sequence length="139" mass="15929">MTMAIPIENTNPYGFGANTLEQLQRYLQRTVNNICFASEEDLYAAMVIESLQQQIEALQQEISTLKQQQVNMSQVVDIQLLKAKYEYEKALDSQRLEYCMTHEVLYADGQIYANLETEEVIDGDYRAALDKIMGALNFS</sequence>
<evidence type="ECO:0000256" key="1">
    <source>
        <dbReference type="SAM" id="Coils"/>
    </source>
</evidence>
<organism evidence="2 3">
    <name type="scientific">Agitococcus lubricus</name>
    <dbReference type="NCBI Taxonomy" id="1077255"/>
    <lineage>
        <taxon>Bacteria</taxon>
        <taxon>Pseudomonadati</taxon>
        <taxon>Pseudomonadota</taxon>
        <taxon>Gammaproteobacteria</taxon>
        <taxon>Moraxellales</taxon>
        <taxon>Moraxellaceae</taxon>
        <taxon>Agitococcus</taxon>
    </lineage>
</organism>
<keyword evidence="3" id="KW-1185">Reference proteome</keyword>